<sequence length="54" mass="6184">MEQAEKPVYNGEGKLLRSLLKKSSIAQITRVDVPDRTLEITKECSVYAYNLVRE</sequence>
<proteinExistence type="predicted"/>
<accession>A0A6J4KXU5</accession>
<evidence type="ECO:0000313" key="1">
    <source>
        <dbReference type="EMBL" id="CAA9318232.1"/>
    </source>
</evidence>
<name>A0A6J4KXU5_9CYAN</name>
<protein>
    <submittedName>
        <fullName evidence="1">Uncharacterized protein</fullName>
    </submittedName>
</protein>
<reference evidence="1" key="1">
    <citation type="submission" date="2020-02" db="EMBL/GenBank/DDBJ databases">
        <authorList>
            <person name="Meier V. D."/>
        </authorList>
    </citation>
    <scope>NUCLEOTIDE SEQUENCE</scope>
    <source>
        <strain evidence="1">AVDCRST_MAG84</strain>
    </source>
</reference>
<organism evidence="1">
    <name type="scientific">uncultured Microcoleus sp</name>
    <dbReference type="NCBI Taxonomy" id="259945"/>
    <lineage>
        <taxon>Bacteria</taxon>
        <taxon>Bacillati</taxon>
        <taxon>Cyanobacteriota</taxon>
        <taxon>Cyanophyceae</taxon>
        <taxon>Oscillatoriophycideae</taxon>
        <taxon>Oscillatoriales</taxon>
        <taxon>Microcoleaceae</taxon>
        <taxon>Microcoleus</taxon>
        <taxon>environmental samples</taxon>
    </lineage>
</organism>
<dbReference type="EMBL" id="CADCTZ010000182">
    <property type="protein sequence ID" value="CAA9318232.1"/>
    <property type="molecule type" value="Genomic_DNA"/>
</dbReference>
<dbReference type="AlphaFoldDB" id="A0A6J4KXU5"/>
<gene>
    <name evidence="1" type="ORF">AVDCRST_MAG84-1182</name>
</gene>